<comment type="subcellular location">
    <subcellularLocation>
        <location evidence="1">Nucleus</location>
    </subcellularLocation>
</comment>
<dbReference type="GO" id="GO:0001228">
    <property type="term" value="F:DNA-binding transcription activator activity, RNA polymerase II-specific"/>
    <property type="evidence" value="ECO:0007669"/>
    <property type="project" value="TreeGrafter"/>
</dbReference>
<feature type="compositionally biased region" description="Low complexity" evidence="7">
    <location>
        <begin position="170"/>
        <end position="179"/>
    </location>
</feature>
<dbReference type="RefSeq" id="XP_058345611.1">
    <property type="nucleotide sequence ID" value="XM_058483813.1"/>
</dbReference>
<keyword evidence="3" id="KW-0238">DNA-binding</keyword>
<feature type="compositionally biased region" description="Low complexity" evidence="7">
    <location>
        <begin position="126"/>
        <end position="158"/>
    </location>
</feature>
<name>A0AAD7Y179_9FUNG</name>
<dbReference type="Pfam" id="PF07716">
    <property type="entry name" value="bZIP_2"/>
    <property type="match status" value="1"/>
</dbReference>
<evidence type="ECO:0000256" key="2">
    <source>
        <dbReference type="ARBA" id="ARBA00023015"/>
    </source>
</evidence>
<evidence type="ECO:0000313" key="9">
    <source>
        <dbReference type="EMBL" id="KAJ8660698.1"/>
    </source>
</evidence>
<keyword evidence="6" id="KW-0175">Coiled coil</keyword>
<dbReference type="GeneID" id="83211159"/>
<dbReference type="GO" id="GO:0000977">
    <property type="term" value="F:RNA polymerase II transcription regulatory region sequence-specific DNA binding"/>
    <property type="evidence" value="ECO:0007669"/>
    <property type="project" value="TreeGrafter"/>
</dbReference>
<dbReference type="CDD" id="cd12193">
    <property type="entry name" value="bZIP_GCN4"/>
    <property type="match status" value="1"/>
</dbReference>
<feature type="coiled-coil region" evidence="6">
    <location>
        <begin position="208"/>
        <end position="270"/>
    </location>
</feature>
<evidence type="ECO:0000256" key="3">
    <source>
        <dbReference type="ARBA" id="ARBA00023125"/>
    </source>
</evidence>
<evidence type="ECO:0000256" key="6">
    <source>
        <dbReference type="SAM" id="Coils"/>
    </source>
</evidence>
<accession>A0AAD7Y179</accession>
<reference evidence="9 10" key="1">
    <citation type="submission" date="2023-03" db="EMBL/GenBank/DDBJ databases">
        <title>Genome sequence of Lichtheimia ornata CBS 291.66.</title>
        <authorList>
            <person name="Mohabir J.T."/>
            <person name="Shea T.P."/>
            <person name="Kurbessoian T."/>
            <person name="Berby B."/>
            <person name="Fontaine J."/>
            <person name="Livny J."/>
            <person name="Gnirke A."/>
            <person name="Stajich J.E."/>
            <person name="Cuomo C.A."/>
        </authorList>
    </citation>
    <scope>NUCLEOTIDE SEQUENCE [LARGE SCALE GENOMIC DNA]</scope>
    <source>
        <strain evidence="9">CBS 291.66</strain>
    </source>
</reference>
<dbReference type="Proteomes" id="UP001234581">
    <property type="component" value="Unassembled WGS sequence"/>
</dbReference>
<dbReference type="EMBL" id="JARTCD010000012">
    <property type="protein sequence ID" value="KAJ8660698.1"/>
    <property type="molecule type" value="Genomic_DNA"/>
</dbReference>
<organism evidence="9 10">
    <name type="scientific">Lichtheimia ornata</name>
    <dbReference type="NCBI Taxonomy" id="688661"/>
    <lineage>
        <taxon>Eukaryota</taxon>
        <taxon>Fungi</taxon>
        <taxon>Fungi incertae sedis</taxon>
        <taxon>Mucoromycota</taxon>
        <taxon>Mucoromycotina</taxon>
        <taxon>Mucoromycetes</taxon>
        <taxon>Mucorales</taxon>
        <taxon>Lichtheimiaceae</taxon>
        <taxon>Lichtheimia</taxon>
    </lineage>
</organism>
<keyword evidence="5" id="KW-0539">Nucleus</keyword>
<dbReference type="SUPFAM" id="SSF57959">
    <property type="entry name" value="Leucine zipper domain"/>
    <property type="match status" value="1"/>
</dbReference>
<feature type="domain" description="BZIP" evidence="8">
    <location>
        <begin position="189"/>
        <end position="246"/>
    </location>
</feature>
<dbReference type="GO" id="GO:0005634">
    <property type="term" value="C:nucleus"/>
    <property type="evidence" value="ECO:0007669"/>
    <property type="project" value="UniProtKB-SubCell"/>
</dbReference>
<keyword evidence="4" id="KW-0804">Transcription</keyword>
<feature type="region of interest" description="Disordered" evidence="7">
    <location>
        <begin position="118"/>
        <end position="199"/>
    </location>
</feature>
<proteinExistence type="predicted"/>
<dbReference type="PROSITE" id="PS50217">
    <property type="entry name" value="BZIP"/>
    <property type="match status" value="1"/>
</dbReference>
<evidence type="ECO:0000256" key="7">
    <source>
        <dbReference type="SAM" id="MobiDB-lite"/>
    </source>
</evidence>
<keyword evidence="2" id="KW-0805">Transcription regulation</keyword>
<dbReference type="AlphaFoldDB" id="A0AAD7Y179"/>
<dbReference type="PROSITE" id="PS00036">
    <property type="entry name" value="BZIP_BASIC"/>
    <property type="match status" value="1"/>
</dbReference>
<protein>
    <recommendedName>
        <fullName evidence="8">BZIP domain-containing protein</fullName>
    </recommendedName>
</protein>
<evidence type="ECO:0000256" key="1">
    <source>
        <dbReference type="ARBA" id="ARBA00004123"/>
    </source>
</evidence>
<evidence type="ECO:0000256" key="5">
    <source>
        <dbReference type="ARBA" id="ARBA00023242"/>
    </source>
</evidence>
<dbReference type="InterPro" id="IPR046347">
    <property type="entry name" value="bZIP_sf"/>
</dbReference>
<evidence type="ECO:0000313" key="10">
    <source>
        <dbReference type="Proteomes" id="UP001234581"/>
    </source>
</evidence>
<sequence>MQNSITSLLNNNNMTCVYDNKNKNNPDPLFDDWLVQDALEDGDNDTMASPPSPTVTDDKISVDKSSSNSPTPLPASSITTPPSPPVNGQPNTSATHSSPALHGLAAALIALMNNKIPPSMTTQQHSAATTPPTTPPSSSVSTMSTKVSKATSSSSSTAGTKRKQPQRKPSTSSSSSSSSIDPVDEAAIKRQKNTDAARRSRLKKVLKMESLENKVTELEKVHSDLMMRVAVLDSEKAGLVSKETSYEERIKKLENQLAEAHKALAHKATTSS</sequence>
<feature type="compositionally biased region" description="Basic and acidic residues" evidence="7">
    <location>
        <begin position="186"/>
        <end position="198"/>
    </location>
</feature>
<evidence type="ECO:0000259" key="8">
    <source>
        <dbReference type="PROSITE" id="PS50217"/>
    </source>
</evidence>
<dbReference type="PANTHER" id="PTHR13044:SF14">
    <property type="entry name" value="CRYPTOCEPHAL, ISOFORM A"/>
    <property type="match status" value="1"/>
</dbReference>
<gene>
    <name evidence="9" type="ORF">O0I10_003746</name>
</gene>
<feature type="region of interest" description="Disordered" evidence="7">
    <location>
        <begin position="40"/>
        <end position="98"/>
    </location>
</feature>
<comment type="caution">
    <text evidence="9">The sequence shown here is derived from an EMBL/GenBank/DDBJ whole genome shotgun (WGS) entry which is preliminary data.</text>
</comment>
<dbReference type="Gene3D" id="3.30.160.60">
    <property type="entry name" value="Classic Zinc Finger"/>
    <property type="match status" value="1"/>
</dbReference>
<dbReference type="SMART" id="SM00338">
    <property type="entry name" value="BRLZ"/>
    <property type="match status" value="1"/>
</dbReference>
<keyword evidence="10" id="KW-1185">Reference proteome</keyword>
<dbReference type="InterPro" id="IPR004827">
    <property type="entry name" value="bZIP"/>
</dbReference>
<feature type="compositionally biased region" description="Polar residues" evidence="7">
    <location>
        <begin position="88"/>
        <end position="98"/>
    </location>
</feature>
<dbReference type="PANTHER" id="PTHR13044">
    <property type="entry name" value="ACTIVATING TRANSCRIPTION FACTOR ATF 4/5"/>
    <property type="match status" value="1"/>
</dbReference>
<evidence type="ECO:0000256" key="4">
    <source>
        <dbReference type="ARBA" id="ARBA00023163"/>
    </source>
</evidence>